<reference evidence="6" key="1">
    <citation type="submission" date="2023-03" db="EMBL/GenBank/DDBJ databases">
        <authorList>
            <person name="Steffen K."/>
            <person name="Cardenas P."/>
        </authorList>
    </citation>
    <scope>NUCLEOTIDE SEQUENCE</scope>
</reference>
<gene>
    <name evidence="6" type="ORF">GBAR_LOCUS16052</name>
</gene>
<dbReference type="Pfam" id="PF00496">
    <property type="entry name" value="SBP_bac_5"/>
    <property type="match status" value="1"/>
</dbReference>
<organism evidence="6 7">
    <name type="scientific">Geodia barretti</name>
    <name type="common">Barrett's horny sponge</name>
    <dbReference type="NCBI Taxonomy" id="519541"/>
    <lineage>
        <taxon>Eukaryota</taxon>
        <taxon>Metazoa</taxon>
        <taxon>Porifera</taxon>
        <taxon>Demospongiae</taxon>
        <taxon>Heteroscleromorpha</taxon>
        <taxon>Tetractinellida</taxon>
        <taxon>Astrophorina</taxon>
        <taxon>Geodiidae</taxon>
        <taxon>Geodia</taxon>
    </lineage>
</organism>
<dbReference type="AlphaFoldDB" id="A0AA35SDM7"/>
<protein>
    <submittedName>
        <fullName evidence="6">Glutathione-binding protein GsiB</fullName>
    </submittedName>
</protein>
<dbReference type="CDD" id="cd00995">
    <property type="entry name" value="PBP2_NikA_DppA_OppA_like"/>
    <property type="match status" value="1"/>
</dbReference>
<keyword evidence="2" id="KW-0813">Transport</keyword>
<accession>A0AA35SDM7</accession>
<evidence type="ECO:0000313" key="6">
    <source>
        <dbReference type="EMBL" id="CAI8028155.1"/>
    </source>
</evidence>
<evidence type="ECO:0000259" key="5">
    <source>
        <dbReference type="Pfam" id="PF00496"/>
    </source>
</evidence>
<feature type="compositionally biased region" description="Low complexity" evidence="4">
    <location>
        <begin position="17"/>
        <end position="40"/>
    </location>
</feature>
<feature type="region of interest" description="Disordered" evidence="4">
    <location>
        <begin position="1"/>
        <end position="48"/>
    </location>
</feature>
<comment type="similarity">
    <text evidence="1">Belongs to the bacterial solute-binding protein 5 family.</text>
</comment>
<sequence length="389" mass="42614">MLAAIACGGAEEPAPTGSQAGSSDAGSQPVQQPTAAEPEATPTPLPASLPTEVVENAVTKDAYPDAEYGGILRRGGYGDPSHYDLMQVSSVSNSFKQMMLLNGLLRYNPLDAGKTIIADLATTWEVSDDGSVWTFPLREGVMFHDGTIMNADDVAASWTRVLDPPAGVVSARKGLYDPFGPSVDVVDPQTVQFTFSKVPPLNYGLNAFALEWHGVFPKSFLEANSYDLKLNGQNAPGTGAFRFLDHQEGEVWKNERFPDYWNEGLPYLDEVWTFPLGSPTNRSAALLAGNVDFAQTVDPAAYELMQNDDRFSGQFVGQPFSSYSYSAIWFNTDREPWNDPRVRRAMWLAIDRDALHEVGGEWFLATRAAPAGPSPSRLSNYRRMKLTRA</sequence>
<evidence type="ECO:0000313" key="7">
    <source>
        <dbReference type="Proteomes" id="UP001174909"/>
    </source>
</evidence>
<keyword evidence="7" id="KW-1185">Reference proteome</keyword>
<name>A0AA35SDM7_GEOBA</name>
<dbReference type="InterPro" id="IPR000914">
    <property type="entry name" value="SBP_5_dom"/>
</dbReference>
<dbReference type="SUPFAM" id="SSF53850">
    <property type="entry name" value="Periplasmic binding protein-like II"/>
    <property type="match status" value="1"/>
</dbReference>
<evidence type="ECO:0000256" key="1">
    <source>
        <dbReference type="ARBA" id="ARBA00005695"/>
    </source>
</evidence>
<dbReference type="InterPro" id="IPR039424">
    <property type="entry name" value="SBP_5"/>
</dbReference>
<keyword evidence="3" id="KW-0732">Signal</keyword>
<evidence type="ECO:0000256" key="4">
    <source>
        <dbReference type="SAM" id="MobiDB-lite"/>
    </source>
</evidence>
<dbReference type="GO" id="GO:1904680">
    <property type="term" value="F:peptide transmembrane transporter activity"/>
    <property type="evidence" value="ECO:0007669"/>
    <property type="project" value="TreeGrafter"/>
</dbReference>
<feature type="domain" description="Solute-binding protein family 5" evidence="5">
    <location>
        <begin position="116"/>
        <end position="357"/>
    </location>
</feature>
<dbReference type="Proteomes" id="UP001174909">
    <property type="component" value="Unassembled WGS sequence"/>
</dbReference>
<proteinExistence type="inferred from homology"/>
<evidence type="ECO:0000256" key="2">
    <source>
        <dbReference type="ARBA" id="ARBA00022448"/>
    </source>
</evidence>
<dbReference type="Gene3D" id="3.10.105.10">
    <property type="entry name" value="Dipeptide-binding Protein, Domain 3"/>
    <property type="match status" value="1"/>
</dbReference>
<evidence type="ECO:0000256" key="3">
    <source>
        <dbReference type="ARBA" id="ARBA00022729"/>
    </source>
</evidence>
<comment type="caution">
    <text evidence="6">The sequence shown here is derived from an EMBL/GenBank/DDBJ whole genome shotgun (WGS) entry which is preliminary data.</text>
</comment>
<dbReference type="PANTHER" id="PTHR30290">
    <property type="entry name" value="PERIPLASMIC BINDING COMPONENT OF ABC TRANSPORTER"/>
    <property type="match status" value="1"/>
</dbReference>
<dbReference type="Gene3D" id="3.40.190.10">
    <property type="entry name" value="Periplasmic binding protein-like II"/>
    <property type="match status" value="1"/>
</dbReference>
<dbReference type="GO" id="GO:0015833">
    <property type="term" value="P:peptide transport"/>
    <property type="evidence" value="ECO:0007669"/>
    <property type="project" value="TreeGrafter"/>
</dbReference>
<dbReference type="EMBL" id="CASHTH010002320">
    <property type="protein sequence ID" value="CAI8028155.1"/>
    <property type="molecule type" value="Genomic_DNA"/>
</dbReference>
<dbReference type="PANTHER" id="PTHR30290:SF9">
    <property type="entry name" value="OLIGOPEPTIDE-BINDING PROTEIN APPA"/>
    <property type="match status" value="1"/>
</dbReference>